<evidence type="ECO:0000256" key="7">
    <source>
        <dbReference type="ARBA" id="ARBA00022840"/>
    </source>
</evidence>
<feature type="compositionally biased region" description="Polar residues" evidence="12">
    <location>
        <begin position="398"/>
        <end position="412"/>
    </location>
</feature>
<comment type="caution">
    <text evidence="14">The sequence shown here is derived from an EMBL/GenBank/DDBJ whole genome shotgun (WGS) entry which is preliminary data.</text>
</comment>
<keyword evidence="5 10" id="KW-0547">Nucleotide-binding</keyword>
<feature type="binding site" evidence="10">
    <location>
        <position position="41"/>
    </location>
    <ligand>
        <name>ATP</name>
        <dbReference type="ChEBI" id="CHEBI:30616"/>
    </ligand>
</feature>
<dbReference type="FunFam" id="1.10.510.10:FF:000160">
    <property type="entry name" value="Casein kinase I 1"/>
    <property type="match status" value="1"/>
</dbReference>
<dbReference type="CDD" id="cd14127">
    <property type="entry name" value="STKc_CK1_fungal"/>
    <property type="match status" value="1"/>
</dbReference>
<dbReference type="GO" id="GO:0000324">
    <property type="term" value="C:fungal-type vacuole"/>
    <property type="evidence" value="ECO:0007669"/>
    <property type="project" value="UniProtKB-ARBA"/>
</dbReference>
<evidence type="ECO:0000256" key="1">
    <source>
        <dbReference type="ARBA" id="ARBA00005926"/>
    </source>
</evidence>
<evidence type="ECO:0000256" key="3">
    <source>
        <dbReference type="ARBA" id="ARBA00022527"/>
    </source>
</evidence>
<dbReference type="InterPro" id="IPR000719">
    <property type="entry name" value="Prot_kinase_dom"/>
</dbReference>
<reference evidence="14 15" key="1">
    <citation type="submission" date="2017-03" db="EMBL/GenBank/DDBJ databases">
        <title>Genomes of endolithic fungi from Antarctica.</title>
        <authorList>
            <person name="Coleine C."/>
            <person name="Masonjones S."/>
            <person name="Stajich J.E."/>
        </authorList>
    </citation>
    <scope>NUCLEOTIDE SEQUENCE [LARGE SCALE GENOMIC DNA]</scope>
    <source>
        <strain evidence="14 15">CCFEE 5184</strain>
    </source>
</reference>
<proteinExistence type="inferred from homology"/>
<keyword evidence="3 11" id="KW-0723">Serine/threonine-protein kinase</keyword>
<evidence type="ECO:0000256" key="9">
    <source>
        <dbReference type="ARBA" id="ARBA00048679"/>
    </source>
</evidence>
<name>A0A4U0X8N9_9PEZI</name>
<evidence type="ECO:0000256" key="11">
    <source>
        <dbReference type="RuleBase" id="RU000304"/>
    </source>
</evidence>
<feature type="domain" description="Protein kinase" evidence="13">
    <location>
        <begin position="12"/>
        <end position="279"/>
    </location>
</feature>
<dbReference type="STRING" id="329884.A0A4U0X8N9"/>
<sequence>MSSSSNVVGVHYRVGKKIGEGSFGVIFEGTNLLNNTQVAIKFEPRKSDAPQLRDEYRTYKILVGCPGVPNVYYFGQEGLHNILVIDLLGPSLEDLFDHCGRRFSIKTVVMVAKQMLSRVQTIHEKNLIYRDIKPDNFLIGRQGTKAQNVIHVIDFGMAKQYRDPKTKQHIPYRERKSLSGTARYMSINTHLGREQSRRDDLEALGHVFMYFLRGGLPWQGLKAATNKQKYEKIGEKKQTTALKDLCDGFPDEFNKYLSYVRNLGFEDTPDYDYLRDLFTKSLQSTGEVEDGEYDWMKLNNGKGWDVPQRASQSQAHRGGEAVNPSAADLRGGATAAQRASKTPIPQDRLNADLPKPGAVRQSQQRVSGGAPRPRHHNSTDMAGNKRGSTGMGLDAPGDNTSTAPQFANSTPNLAGVGQRMSTSQLPPNSRQVSGTANAQQRSAAAQPAQQQQQPPQPEQKEGFMQKLLKVLCCG</sequence>
<keyword evidence="6" id="KW-0418">Kinase</keyword>
<dbReference type="Proteomes" id="UP000309340">
    <property type="component" value="Unassembled WGS sequence"/>
</dbReference>
<dbReference type="OrthoDB" id="5800476at2759"/>
<dbReference type="InterPro" id="IPR011009">
    <property type="entry name" value="Kinase-like_dom_sf"/>
</dbReference>
<dbReference type="FunFam" id="3.30.200.20:FF:000538">
    <property type="entry name" value="Putative Casein kinase I"/>
    <property type="match status" value="1"/>
</dbReference>
<comment type="similarity">
    <text evidence="1">Belongs to the protein kinase superfamily. CK1 Ser/Thr protein kinase family. Casein kinase I subfamily.</text>
</comment>
<dbReference type="EC" id="2.7.11.1" evidence="2"/>
<feature type="region of interest" description="Disordered" evidence="12">
    <location>
        <begin position="304"/>
        <end position="461"/>
    </location>
</feature>
<gene>
    <name evidence="14" type="ORF">B0A55_07544</name>
</gene>
<dbReference type="InterPro" id="IPR050235">
    <property type="entry name" value="CK1_Ser-Thr_kinase"/>
</dbReference>
<keyword evidence="15" id="KW-1185">Reference proteome</keyword>
<dbReference type="PROSITE" id="PS00108">
    <property type="entry name" value="PROTEIN_KINASE_ST"/>
    <property type="match status" value="1"/>
</dbReference>
<evidence type="ECO:0000256" key="5">
    <source>
        <dbReference type="ARBA" id="ARBA00022741"/>
    </source>
</evidence>
<dbReference type="InterPro" id="IPR008271">
    <property type="entry name" value="Ser/Thr_kinase_AS"/>
</dbReference>
<evidence type="ECO:0000259" key="13">
    <source>
        <dbReference type="PROSITE" id="PS50011"/>
    </source>
</evidence>
<evidence type="ECO:0000256" key="6">
    <source>
        <dbReference type="ARBA" id="ARBA00022777"/>
    </source>
</evidence>
<dbReference type="PANTHER" id="PTHR11909">
    <property type="entry name" value="CASEIN KINASE-RELATED"/>
    <property type="match status" value="1"/>
</dbReference>
<dbReference type="EMBL" id="NAJQ01000286">
    <property type="protein sequence ID" value="TKA72954.1"/>
    <property type="molecule type" value="Genomic_DNA"/>
</dbReference>
<dbReference type="Pfam" id="PF00069">
    <property type="entry name" value="Pkinase"/>
    <property type="match status" value="1"/>
</dbReference>
<dbReference type="SUPFAM" id="SSF56112">
    <property type="entry name" value="Protein kinase-like (PK-like)"/>
    <property type="match status" value="1"/>
</dbReference>
<dbReference type="AlphaFoldDB" id="A0A4U0X8N9"/>
<comment type="catalytic activity">
    <reaction evidence="8">
        <text>L-threonyl-[protein] + ATP = O-phospho-L-threonyl-[protein] + ADP + H(+)</text>
        <dbReference type="Rhea" id="RHEA:46608"/>
        <dbReference type="Rhea" id="RHEA-COMP:11060"/>
        <dbReference type="Rhea" id="RHEA-COMP:11605"/>
        <dbReference type="ChEBI" id="CHEBI:15378"/>
        <dbReference type="ChEBI" id="CHEBI:30013"/>
        <dbReference type="ChEBI" id="CHEBI:30616"/>
        <dbReference type="ChEBI" id="CHEBI:61977"/>
        <dbReference type="ChEBI" id="CHEBI:456216"/>
        <dbReference type="EC" id="2.7.11.1"/>
    </reaction>
</comment>
<evidence type="ECO:0000256" key="8">
    <source>
        <dbReference type="ARBA" id="ARBA00047899"/>
    </source>
</evidence>
<feature type="compositionally biased region" description="Polar residues" evidence="12">
    <location>
        <begin position="419"/>
        <end position="435"/>
    </location>
</feature>
<accession>A0A4U0X8N9</accession>
<dbReference type="InterPro" id="IPR017441">
    <property type="entry name" value="Protein_kinase_ATP_BS"/>
</dbReference>
<evidence type="ECO:0000256" key="12">
    <source>
        <dbReference type="SAM" id="MobiDB-lite"/>
    </source>
</evidence>
<evidence type="ECO:0000256" key="4">
    <source>
        <dbReference type="ARBA" id="ARBA00022679"/>
    </source>
</evidence>
<dbReference type="GO" id="GO:0005524">
    <property type="term" value="F:ATP binding"/>
    <property type="evidence" value="ECO:0007669"/>
    <property type="project" value="UniProtKB-UniRule"/>
</dbReference>
<protein>
    <recommendedName>
        <fullName evidence="2">non-specific serine/threonine protein kinase</fullName>
        <ecNumber evidence="2">2.7.11.1</ecNumber>
    </recommendedName>
</protein>
<dbReference type="GO" id="GO:0004674">
    <property type="term" value="F:protein serine/threonine kinase activity"/>
    <property type="evidence" value="ECO:0007669"/>
    <property type="project" value="UniProtKB-KW"/>
</dbReference>
<evidence type="ECO:0000313" key="14">
    <source>
        <dbReference type="EMBL" id="TKA72954.1"/>
    </source>
</evidence>
<dbReference type="PROSITE" id="PS00107">
    <property type="entry name" value="PROTEIN_KINASE_ATP"/>
    <property type="match status" value="1"/>
</dbReference>
<organism evidence="14 15">
    <name type="scientific">Friedmanniomyces simplex</name>
    <dbReference type="NCBI Taxonomy" id="329884"/>
    <lineage>
        <taxon>Eukaryota</taxon>
        <taxon>Fungi</taxon>
        <taxon>Dikarya</taxon>
        <taxon>Ascomycota</taxon>
        <taxon>Pezizomycotina</taxon>
        <taxon>Dothideomycetes</taxon>
        <taxon>Dothideomycetidae</taxon>
        <taxon>Mycosphaerellales</taxon>
        <taxon>Teratosphaeriaceae</taxon>
        <taxon>Friedmanniomyces</taxon>
    </lineage>
</organism>
<dbReference type="PROSITE" id="PS50011">
    <property type="entry name" value="PROTEIN_KINASE_DOM"/>
    <property type="match status" value="1"/>
</dbReference>
<keyword evidence="7 10" id="KW-0067">ATP-binding</keyword>
<evidence type="ECO:0000256" key="10">
    <source>
        <dbReference type="PROSITE-ProRule" id="PRU10141"/>
    </source>
</evidence>
<feature type="compositionally biased region" description="Low complexity" evidence="12">
    <location>
        <begin position="436"/>
        <end position="453"/>
    </location>
</feature>
<dbReference type="SMART" id="SM00220">
    <property type="entry name" value="S_TKc"/>
    <property type="match status" value="1"/>
</dbReference>
<evidence type="ECO:0000313" key="15">
    <source>
        <dbReference type="Proteomes" id="UP000309340"/>
    </source>
</evidence>
<evidence type="ECO:0000256" key="2">
    <source>
        <dbReference type="ARBA" id="ARBA00012513"/>
    </source>
</evidence>
<comment type="catalytic activity">
    <reaction evidence="9">
        <text>L-seryl-[protein] + ATP = O-phospho-L-seryl-[protein] + ADP + H(+)</text>
        <dbReference type="Rhea" id="RHEA:17989"/>
        <dbReference type="Rhea" id="RHEA-COMP:9863"/>
        <dbReference type="Rhea" id="RHEA-COMP:11604"/>
        <dbReference type="ChEBI" id="CHEBI:15378"/>
        <dbReference type="ChEBI" id="CHEBI:29999"/>
        <dbReference type="ChEBI" id="CHEBI:30616"/>
        <dbReference type="ChEBI" id="CHEBI:83421"/>
        <dbReference type="ChEBI" id="CHEBI:456216"/>
        <dbReference type="EC" id="2.7.11.1"/>
    </reaction>
</comment>
<keyword evidence="4" id="KW-0808">Transferase</keyword>
<dbReference type="Gene3D" id="1.10.510.10">
    <property type="entry name" value="Transferase(Phosphotransferase) domain 1"/>
    <property type="match status" value="1"/>
</dbReference>